<name>A0ACC1I617_9FUNG</name>
<dbReference type="Proteomes" id="UP001150581">
    <property type="component" value="Unassembled WGS sequence"/>
</dbReference>
<comment type="caution">
    <text evidence="1">The sequence shown here is derived from an EMBL/GenBank/DDBJ whole genome shotgun (WGS) entry which is preliminary data.</text>
</comment>
<sequence>MLRIAACRIAMRHSGAGASIPTHYTTPVANKLAHARAFSSGITSEGRRRQYEDNDQYPRPRSTRPDRPEQIATEELMNRLDSNAGDKAELLEKIKVTDDEVNMIYDSIMGVDHRKERDEQSLRHKSRAQHLEIRRQSRERMRGGVPDKQNTQNNAEGEDGVTDNHRDGRLADAINIRPISEKTMEEMIYVDTRAIRDMEEARRAVIASTDSNQIQKLEEKIREIASASASAAPTKAADTLSETGAAEEKNGVDLDTVDAKADELFSDFAPELSVSEFNHVIFANMLAGRADEAVRAYELLLDSGLQPDQTTFANLTVAHAKAGDLDTAVSMFKKLEDRGLEPTIYSYGTLIKAYMEFDRIDDAFGVYETMKTREMWPNLPVYNSLIVACLKVGDYKRAWGVFEHLRYTIAKPDEISFSIMIHACAKNGEVEKAMNLFEEMISNKLALSDVTFNSLIHACALRPDYFDEGFRLLQLMEANGFQPDFYTYNTLIYACARKKNLGLARDLFRDMLEKSMDPRKQGLLKIDPVTISNMMWAYAGYLYTVKTCSWKMARKYETLAMDVLQEIKAESDSGEPDGHIGQALTKADKRFGANTAFLRLVDAQERAAQATRDIQDTVDKDIPKEARDQQRMSLINTLMPEDVPSAHNSVGSEAARLMRFYVDVLKGNVNAQLLNAYMSAMICNGRFRDAWKIFLHDFDKYNVSKDGWTFQRMIRLCARTRDVPSGWRVWDEFKAWRADVEKVLKTPGHEQLKRSQTMVYRSATDGDAVDKDAAPGAEGDAAALNRASQDMLALAEGLVFPGENVIPQVVAGGAMAVLPSDRETARKRIGCGMKAEHATYIEMITLLGSCSDFRAAIKLIREEKNDILEHKHNPTMEDVSSLYQNALVAGDKHSTLDIRGLCMQKPAHSARRALHRKWGTSFSWDLTDPQQKSLSRRFPEEFRRHKAPFKDGEQVLVSNRR</sequence>
<accession>A0ACC1I617</accession>
<evidence type="ECO:0000313" key="1">
    <source>
        <dbReference type="EMBL" id="KAJ1888274.1"/>
    </source>
</evidence>
<protein>
    <submittedName>
        <fullName evidence="1">Uncharacterized protein</fullName>
    </submittedName>
</protein>
<evidence type="ECO:0000313" key="2">
    <source>
        <dbReference type="Proteomes" id="UP001150581"/>
    </source>
</evidence>
<organism evidence="1 2">
    <name type="scientific">Kickxella alabastrina</name>
    <dbReference type="NCBI Taxonomy" id="61397"/>
    <lineage>
        <taxon>Eukaryota</taxon>
        <taxon>Fungi</taxon>
        <taxon>Fungi incertae sedis</taxon>
        <taxon>Zoopagomycota</taxon>
        <taxon>Kickxellomycotina</taxon>
        <taxon>Kickxellomycetes</taxon>
        <taxon>Kickxellales</taxon>
        <taxon>Kickxellaceae</taxon>
        <taxon>Kickxella</taxon>
    </lineage>
</organism>
<reference evidence="1" key="1">
    <citation type="submission" date="2022-07" db="EMBL/GenBank/DDBJ databases">
        <title>Phylogenomic reconstructions and comparative analyses of Kickxellomycotina fungi.</title>
        <authorList>
            <person name="Reynolds N.K."/>
            <person name="Stajich J.E."/>
            <person name="Barry K."/>
            <person name="Grigoriev I.V."/>
            <person name="Crous P."/>
            <person name="Smith M.E."/>
        </authorList>
    </citation>
    <scope>NUCLEOTIDE SEQUENCE</scope>
    <source>
        <strain evidence="1">Benny 63K</strain>
    </source>
</reference>
<dbReference type="EMBL" id="JANBPG010001790">
    <property type="protein sequence ID" value="KAJ1888274.1"/>
    <property type="molecule type" value="Genomic_DNA"/>
</dbReference>
<proteinExistence type="predicted"/>
<keyword evidence="2" id="KW-1185">Reference proteome</keyword>
<gene>
    <name evidence="1" type="ORF">LPJ66_008660</name>
</gene>